<dbReference type="RefSeq" id="WP_263002940.1">
    <property type="nucleotide sequence ID" value="NZ_JAOTEM010000002.1"/>
</dbReference>
<keyword evidence="1" id="KW-0732">Signal</keyword>
<sequence>MKKAILGLAMFATTFAFARTWTITTSCGTTVTKNISDNATISQIKDAVSQVNLNECGVRPTSITLTI</sequence>
<name>A0ABT2W5L9_9FLAO</name>
<comment type="caution">
    <text evidence="2">The sequence shown here is derived from an EMBL/GenBank/DDBJ whole genome shotgun (WGS) entry which is preliminary data.</text>
</comment>
<feature type="chain" id="PRO_5047175825" evidence="1">
    <location>
        <begin position="19"/>
        <end position="67"/>
    </location>
</feature>
<dbReference type="EMBL" id="JAOTEM010000002">
    <property type="protein sequence ID" value="MCU7617499.1"/>
    <property type="molecule type" value="Genomic_DNA"/>
</dbReference>
<dbReference type="Proteomes" id="UP001208649">
    <property type="component" value="Unassembled WGS sequence"/>
</dbReference>
<evidence type="ECO:0000313" key="3">
    <source>
        <dbReference type="Proteomes" id="UP001208649"/>
    </source>
</evidence>
<protein>
    <submittedName>
        <fullName evidence="2">Uncharacterized protein</fullName>
    </submittedName>
</protein>
<evidence type="ECO:0000313" key="2">
    <source>
        <dbReference type="EMBL" id="MCU7617499.1"/>
    </source>
</evidence>
<accession>A0ABT2W5L9</accession>
<reference evidence="3" key="1">
    <citation type="submission" date="2023-07" db="EMBL/GenBank/DDBJ databases">
        <title>Chryseobacterium sp. strain PBS4-4 Genome sequencing and assembly.</title>
        <authorList>
            <person name="Jung Y."/>
        </authorList>
    </citation>
    <scope>NUCLEOTIDE SEQUENCE [LARGE SCALE GENOMIC DNA]</scope>
    <source>
        <strain evidence="3">PBS4-4</strain>
    </source>
</reference>
<gene>
    <name evidence="2" type="ORF">NZ698_09850</name>
</gene>
<proteinExistence type="predicted"/>
<keyword evidence="3" id="KW-1185">Reference proteome</keyword>
<evidence type="ECO:0000256" key="1">
    <source>
        <dbReference type="SAM" id="SignalP"/>
    </source>
</evidence>
<feature type="signal peptide" evidence="1">
    <location>
        <begin position="1"/>
        <end position="18"/>
    </location>
</feature>
<organism evidence="2 3">
    <name type="scientific">Chryseobacterium edaphi</name>
    <dbReference type="NCBI Taxonomy" id="2976532"/>
    <lineage>
        <taxon>Bacteria</taxon>
        <taxon>Pseudomonadati</taxon>
        <taxon>Bacteroidota</taxon>
        <taxon>Flavobacteriia</taxon>
        <taxon>Flavobacteriales</taxon>
        <taxon>Weeksellaceae</taxon>
        <taxon>Chryseobacterium group</taxon>
        <taxon>Chryseobacterium</taxon>
    </lineage>
</organism>